<organism evidence="5 6">
    <name type="scientific">Candidatus Acidiferrum panamense</name>
    <dbReference type="NCBI Taxonomy" id="2741543"/>
    <lineage>
        <taxon>Bacteria</taxon>
        <taxon>Pseudomonadati</taxon>
        <taxon>Acidobacteriota</taxon>
        <taxon>Terriglobia</taxon>
        <taxon>Candidatus Acidiferrales</taxon>
        <taxon>Candidatus Acidiferrum</taxon>
    </lineage>
</organism>
<evidence type="ECO:0000256" key="2">
    <source>
        <dbReference type="ARBA" id="ARBA00022964"/>
    </source>
</evidence>
<dbReference type="EMBL" id="JACDQQ010001028">
    <property type="protein sequence ID" value="MBA0085441.1"/>
    <property type="molecule type" value="Genomic_DNA"/>
</dbReference>
<proteinExistence type="inferred from homology"/>
<dbReference type="GO" id="GO:0008199">
    <property type="term" value="F:ferric iron binding"/>
    <property type="evidence" value="ECO:0007669"/>
    <property type="project" value="InterPro"/>
</dbReference>
<dbReference type="PANTHER" id="PTHR33711:SF7">
    <property type="entry name" value="INTRADIOL RING-CLEAVAGE DIOXYGENASES DOMAIN-CONTAINING PROTEIN-RELATED"/>
    <property type="match status" value="1"/>
</dbReference>
<dbReference type="Proteomes" id="UP000567293">
    <property type="component" value="Unassembled WGS sequence"/>
</dbReference>
<dbReference type="Pfam" id="PF00775">
    <property type="entry name" value="Dioxygenase_C"/>
    <property type="match status" value="1"/>
</dbReference>
<feature type="non-terminal residue" evidence="5">
    <location>
        <position position="1"/>
    </location>
</feature>
<dbReference type="Gene3D" id="2.60.130.10">
    <property type="entry name" value="Aromatic compound dioxygenase"/>
    <property type="match status" value="1"/>
</dbReference>
<gene>
    <name evidence="5" type="ORF">HRJ53_10630</name>
</gene>
<dbReference type="InterPro" id="IPR015889">
    <property type="entry name" value="Intradiol_dOase_core"/>
</dbReference>
<name>A0A7V8SX13_9BACT</name>
<evidence type="ECO:0000259" key="4">
    <source>
        <dbReference type="Pfam" id="PF00775"/>
    </source>
</evidence>
<dbReference type="AlphaFoldDB" id="A0A7V8SX13"/>
<evidence type="ECO:0000256" key="1">
    <source>
        <dbReference type="ARBA" id="ARBA00007825"/>
    </source>
</evidence>
<feature type="domain" description="Intradiol ring-cleavage dioxygenases" evidence="4">
    <location>
        <begin position="2"/>
        <end position="101"/>
    </location>
</feature>
<sequence length="124" mass="13485">AEGKYYLRTVRPLGYLIPMDGPVGDMIRAQGRHGFRPAHIHFLIGAPGYRELVTALYLRSDDHIDSDTVFGVTESLVTEITPHDPKSPIPDLASIQFDFQLAAALAEDASGRVGADPSKIVKNA</sequence>
<dbReference type="PANTHER" id="PTHR33711">
    <property type="entry name" value="DIOXYGENASE, PUTATIVE (AFU_ORTHOLOGUE AFUA_2G02910)-RELATED"/>
    <property type="match status" value="1"/>
</dbReference>
<reference evidence="5" key="1">
    <citation type="submission" date="2020-06" db="EMBL/GenBank/DDBJ databases">
        <title>Legume-microbial interactions unlock mineral nutrients during tropical forest succession.</title>
        <authorList>
            <person name="Epihov D.Z."/>
        </authorList>
    </citation>
    <scope>NUCLEOTIDE SEQUENCE [LARGE SCALE GENOMIC DNA]</scope>
    <source>
        <strain evidence="5">Pan2503</strain>
    </source>
</reference>
<keyword evidence="6" id="KW-1185">Reference proteome</keyword>
<comment type="caution">
    <text evidence="5">The sequence shown here is derived from an EMBL/GenBank/DDBJ whole genome shotgun (WGS) entry which is preliminary data.</text>
</comment>
<dbReference type="InterPro" id="IPR050770">
    <property type="entry name" value="Intradiol_RC_Dioxygenase"/>
</dbReference>
<evidence type="ECO:0000313" key="5">
    <source>
        <dbReference type="EMBL" id="MBA0085441.1"/>
    </source>
</evidence>
<accession>A0A7V8SX13</accession>
<comment type="similarity">
    <text evidence="1">Belongs to the intradiol ring-cleavage dioxygenase family.</text>
</comment>
<dbReference type="SUPFAM" id="SSF49482">
    <property type="entry name" value="Aromatic compound dioxygenase"/>
    <property type="match status" value="1"/>
</dbReference>
<dbReference type="GO" id="GO:0016702">
    <property type="term" value="F:oxidoreductase activity, acting on single donors with incorporation of molecular oxygen, incorporation of two atoms of oxygen"/>
    <property type="evidence" value="ECO:0007669"/>
    <property type="project" value="InterPro"/>
</dbReference>
<keyword evidence="3" id="KW-0560">Oxidoreductase</keyword>
<evidence type="ECO:0000256" key="3">
    <source>
        <dbReference type="ARBA" id="ARBA00023002"/>
    </source>
</evidence>
<keyword evidence="2" id="KW-0223">Dioxygenase</keyword>
<evidence type="ECO:0000313" key="6">
    <source>
        <dbReference type="Proteomes" id="UP000567293"/>
    </source>
</evidence>
<dbReference type="InterPro" id="IPR000627">
    <property type="entry name" value="Intradiol_dOase_C"/>
</dbReference>
<protein>
    <submittedName>
        <fullName evidence="5">Hydroxyquinol 1,2-dioxygenase</fullName>
    </submittedName>
</protein>